<gene>
    <name evidence="1" type="ORF">BJ138DRAFT_1107296</name>
</gene>
<reference evidence="1" key="1">
    <citation type="journal article" date="2021" name="New Phytol.">
        <title>Evolutionary innovations through gain and loss of genes in the ectomycorrhizal Boletales.</title>
        <authorList>
            <person name="Wu G."/>
            <person name="Miyauchi S."/>
            <person name="Morin E."/>
            <person name="Kuo A."/>
            <person name="Drula E."/>
            <person name="Varga T."/>
            <person name="Kohler A."/>
            <person name="Feng B."/>
            <person name="Cao Y."/>
            <person name="Lipzen A."/>
            <person name="Daum C."/>
            <person name="Hundley H."/>
            <person name="Pangilinan J."/>
            <person name="Johnson J."/>
            <person name="Barry K."/>
            <person name="LaButti K."/>
            <person name="Ng V."/>
            <person name="Ahrendt S."/>
            <person name="Min B."/>
            <person name="Choi I.G."/>
            <person name="Park H."/>
            <person name="Plett J.M."/>
            <person name="Magnuson J."/>
            <person name="Spatafora J.W."/>
            <person name="Nagy L.G."/>
            <person name="Henrissat B."/>
            <person name="Grigoriev I.V."/>
            <person name="Yang Z.L."/>
            <person name="Xu J."/>
            <person name="Martin F.M."/>
        </authorList>
    </citation>
    <scope>NUCLEOTIDE SEQUENCE</scope>
    <source>
        <strain evidence="1">ATCC 28755</strain>
    </source>
</reference>
<comment type="caution">
    <text evidence="1">The sequence shown here is derived from an EMBL/GenBank/DDBJ whole genome shotgun (WGS) entry which is preliminary data.</text>
</comment>
<dbReference type="EMBL" id="MU268709">
    <property type="protein sequence ID" value="KAH7903885.1"/>
    <property type="molecule type" value="Genomic_DNA"/>
</dbReference>
<keyword evidence="2" id="KW-1185">Reference proteome</keyword>
<protein>
    <submittedName>
        <fullName evidence="1">Uncharacterized protein</fullName>
    </submittedName>
</protein>
<evidence type="ECO:0000313" key="2">
    <source>
        <dbReference type="Proteomes" id="UP000790377"/>
    </source>
</evidence>
<sequence>MVNSKTAKVTTSGATSKHRKKRINDSHAAISYDQLCDIHDTQREAHLKASTTTKQYGEYVQRGRTFLKTLVEAKQTTASCAAEHGDLDEFSKAFDDAPNRFSSEALELFLVEKCLNRGLGNSTAWGVLSAYKALWDRQGDKYRGSYSCDEATGRVSGNPASSAVVKDILKTIENKNGANGTS</sequence>
<organism evidence="1 2">
    <name type="scientific">Hygrophoropsis aurantiaca</name>
    <dbReference type="NCBI Taxonomy" id="72124"/>
    <lineage>
        <taxon>Eukaryota</taxon>
        <taxon>Fungi</taxon>
        <taxon>Dikarya</taxon>
        <taxon>Basidiomycota</taxon>
        <taxon>Agaricomycotina</taxon>
        <taxon>Agaricomycetes</taxon>
        <taxon>Agaricomycetidae</taxon>
        <taxon>Boletales</taxon>
        <taxon>Coniophorineae</taxon>
        <taxon>Hygrophoropsidaceae</taxon>
        <taxon>Hygrophoropsis</taxon>
    </lineage>
</organism>
<name>A0ACB7ZS35_9AGAM</name>
<accession>A0ACB7ZS35</accession>
<evidence type="ECO:0000313" key="1">
    <source>
        <dbReference type="EMBL" id="KAH7903885.1"/>
    </source>
</evidence>
<dbReference type="Proteomes" id="UP000790377">
    <property type="component" value="Unassembled WGS sequence"/>
</dbReference>
<proteinExistence type="predicted"/>